<organism evidence="5">
    <name type="scientific">Brassica oleracea</name>
    <name type="common">Wild cabbage</name>
    <dbReference type="NCBI Taxonomy" id="3712"/>
    <lineage>
        <taxon>Eukaryota</taxon>
        <taxon>Viridiplantae</taxon>
        <taxon>Streptophyta</taxon>
        <taxon>Embryophyta</taxon>
        <taxon>Tracheophyta</taxon>
        <taxon>Spermatophyta</taxon>
        <taxon>Magnoliopsida</taxon>
        <taxon>eudicotyledons</taxon>
        <taxon>Gunneridae</taxon>
        <taxon>Pentapetalae</taxon>
        <taxon>rosids</taxon>
        <taxon>malvids</taxon>
        <taxon>Brassicales</taxon>
        <taxon>Brassicaceae</taxon>
        <taxon>Brassiceae</taxon>
        <taxon>Brassica</taxon>
    </lineage>
</organism>
<dbReference type="PANTHER" id="PTHR47364">
    <property type="entry name" value="CYSTEINE PROTEINASE INHIBITOR 5"/>
    <property type="match status" value="1"/>
</dbReference>
<keyword evidence="2" id="KW-0789">Thiol protease inhibitor</keyword>
<dbReference type="SMART" id="SM00043">
    <property type="entry name" value="CY"/>
    <property type="match status" value="1"/>
</dbReference>
<dbReference type="Pfam" id="PF16845">
    <property type="entry name" value="SQAPI"/>
    <property type="match status" value="1"/>
</dbReference>
<gene>
    <name evidence="5" type="ORF">26.t00018</name>
</gene>
<dbReference type="EMBL" id="AC183495">
    <property type="protein sequence ID" value="ABD64998.1"/>
    <property type="molecule type" value="Genomic_DNA"/>
</dbReference>
<dbReference type="CDD" id="cd00042">
    <property type="entry name" value="CY"/>
    <property type="match status" value="1"/>
</dbReference>
<dbReference type="InterPro" id="IPR000010">
    <property type="entry name" value="Cystatin_dom"/>
</dbReference>
<reference evidence="5" key="1">
    <citation type="submission" date="2006-03" db="EMBL/GenBank/DDBJ databases">
        <title>Comparative genomics of Brassica oleracea and Arabidopsis thaliana reveals gene loss, fragmentation and dispersal following polyploidy.</title>
        <authorList>
            <person name="Town C.D."/>
            <person name="Cheung F."/>
            <person name="Maiti R."/>
            <person name="Crabtree J."/>
            <person name="Haas B.J."/>
            <person name="Wortman J.R."/>
            <person name="Hine E.E."/>
            <person name="Althoff R."/>
            <person name="Arbogast T."/>
            <person name="Tallon L.J."/>
            <person name="Teresa U.T."/>
            <person name="Trick M."/>
            <person name="Bancroft I."/>
        </authorList>
    </citation>
    <scope>NUCLEOTIDE SEQUENCE</scope>
</reference>
<feature type="chain" id="PRO_5018665535" evidence="3">
    <location>
        <begin position="22"/>
        <end position="148"/>
    </location>
</feature>
<keyword evidence="1" id="KW-0646">Protease inhibitor</keyword>
<evidence type="ECO:0000259" key="4">
    <source>
        <dbReference type="SMART" id="SM00043"/>
    </source>
</evidence>
<feature type="signal peptide" evidence="3">
    <location>
        <begin position="1"/>
        <end position="21"/>
    </location>
</feature>
<sequence length="148" mass="16411">MNNKAFFFLLFSLVVLPLCSFTVVRVGGWSPISDAKDPHVVEIGVFAVSEYDKQSKSGLKFVTVVSGESQVAAGTNYRLIVTVDGSIGVAGAGVSKKYEAIFHVVTVKKECGADCRRRYDSILTHPLNMPANLLYRLWGHETVERWYH</sequence>
<dbReference type="Gene3D" id="3.10.450.10">
    <property type="match status" value="1"/>
</dbReference>
<name>Q2A9P9_BRAOL</name>
<keyword evidence="3" id="KW-0732">Signal</keyword>
<dbReference type="InterPro" id="IPR046350">
    <property type="entry name" value="Cystatin_sf"/>
</dbReference>
<evidence type="ECO:0000313" key="5">
    <source>
        <dbReference type="EMBL" id="ABD64998.1"/>
    </source>
</evidence>
<protein>
    <submittedName>
        <fullName evidence="5">Cystatin domain containing protein</fullName>
    </submittedName>
</protein>
<evidence type="ECO:0000256" key="3">
    <source>
        <dbReference type="SAM" id="SignalP"/>
    </source>
</evidence>
<dbReference type="AlphaFoldDB" id="Q2A9P9"/>
<evidence type="ECO:0000256" key="2">
    <source>
        <dbReference type="ARBA" id="ARBA00022704"/>
    </source>
</evidence>
<dbReference type="SUPFAM" id="SSF54403">
    <property type="entry name" value="Cystatin/monellin"/>
    <property type="match status" value="1"/>
</dbReference>
<accession>Q2A9P9</accession>
<evidence type="ECO:0000256" key="1">
    <source>
        <dbReference type="ARBA" id="ARBA00022690"/>
    </source>
</evidence>
<proteinExistence type="predicted"/>
<dbReference type="GO" id="GO:0004869">
    <property type="term" value="F:cysteine-type endopeptidase inhibitor activity"/>
    <property type="evidence" value="ECO:0007669"/>
    <property type="project" value="UniProtKB-KW"/>
</dbReference>
<dbReference type="PANTHER" id="PTHR47364:SF2">
    <property type="entry name" value="CYSTEINE PROTEINASE INHIBITOR 5"/>
    <property type="match status" value="1"/>
</dbReference>
<feature type="domain" description="Cystatin" evidence="4">
    <location>
        <begin position="24"/>
        <end position="116"/>
    </location>
</feature>